<reference evidence="12 19" key="2">
    <citation type="submission" date="2016-03" db="EMBL/GenBank/DDBJ databases">
        <title>Spore heat resistance.</title>
        <authorList>
            <person name="Boekhorst J."/>
            <person name="Berendsen E.M."/>
            <person name="Wells-Bennik M.H."/>
            <person name="Kuipers O.P."/>
        </authorList>
    </citation>
    <scope>NUCLEOTIDE SEQUENCE [LARGE SCALE GENOMIC DNA]</scope>
    <source>
        <strain evidence="12 19">GS8</strain>
    </source>
</reference>
<evidence type="ECO:0000256" key="2">
    <source>
        <dbReference type="ARBA" id="ARBA00005019"/>
    </source>
</evidence>
<dbReference type="Proteomes" id="UP000075517">
    <property type="component" value="Unassembled WGS sequence"/>
</dbReference>
<evidence type="ECO:0000313" key="18">
    <source>
        <dbReference type="Proteomes" id="UP000266922"/>
    </source>
</evidence>
<evidence type="ECO:0000256" key="4">
    <source>
        <dbReference type="ARBA" id="ARBA00022679"/>
    </source>
</evidence>
<dbReference type="NCBIfam" id="TIGR00125">
    <property type="entry name" value="cyt_tran_rel"/>
    <property type="match status" value="1"/>
</dbReference>
<evidence type="ECO:0000313" key="19">
    <source>
        <dbReference type="Proteomes" id="UP000773850"/>
    </source>
</evidence>
<dbReference type="FunFam" id="3.40.50.620:FF:000079">
    <property type="entry name" value="Probable nicotinate-nucleotide adenylyltransferase"/>
    <property type="match status" value="1"/>
</dbReference>
<dbReference type="PANTHER" id="PTHR39321:SF3">
    <property type="entry name" value="PHOSPHOPANTETHEINE ADENYLYLTRANSFERASE"/>
    <property type="match status" value="1"/>
</dbReference>
<sequence length="216" mass="24674">MGKIGILGGTFDPPHYGHLIMANEVLDALELSQIWFLPNRLPPHKQHEQVTKSEDRLRMLELAVAGHPYFHVETIELEREGPSYTYDTVQQLVAMHPDDEFYFIIGADMVEYLPNWHRIDELIKLVTFVGVKRPGYSMETPYPVVEVEVPQFAVSSSLIRQRVQNGQTIRYLVPEGVRLYIEEKGLYGARTGVADCETTVDGAALRAYAWRCRNGR</sequence>
<reference evidence="15 18" key="3">
    <citation type="submission" date="2018-10" db="EMBL/GenBank/DDBJ databases">
        <title>Geobacillus stearothermophilus in processing lines of powdered infant formula.</title>
        <authorList>
            <person name="Rhee M.S."/>
            <person name="Choi I.-G."/>
            <person name="Cho T.J."/>
            <person name="Park B."/>
        </authorList>
    </citation>
    <scope>NUCLEOTIDE SEQUENCE [LARGE SCALE GENOMIC DNA]</scope>
    <source>
        <strain evidence="15 18">FHS-PPGT130</strain>
    </source>
</reference>
<evidence type="ECO:0000256" key="3">
    <source>
        <dbReference type="ARBA" id="ARBA00022642"/>
    </source>
</evidence>
<dbReference type="NCBIfam" id="NF000841">
    <property type="entry name" value="PRK00071.1-4"/>
    <property type="match status" value="1"/>
</dbReference>
<evidence type="ECO:0000256" key="10">
    <source>
        <dbReference type="HAMAP-Rule" id="MF_00244"/>
    </source>
</evidence>
<dbReference type="Proteomes" id="UP000773850">
    <property type="component" value="Unassembled WGS sequence"/>
</dbReference>
<dbReference type="EMBL" id="LQYV01000132">
    <property type="protein sequence ID" value="KYD21785.1"/>
    <property type="molecule type" value="Genomic_DNA"/>
</dbReference>
<dbReference type="AlphaFoldDB" id="A0A0K9HP93"/>
<dbReference type="InterPro" id="IPR005248">
    <property type="entry name" value="NadD/NMNAT"/>
</dbReference>
<dbReference type="Pfam" id="PF01467">
    <property type="entry name" value="CTP_transf_like"/>
    <property type="match status" value="1"/>
</dbReference>
<keyword evidence="6 10" id="KW-0547">Nucleotide-binding</keyword>
<dbReference type="InterPro" id="IPR014729">
    <property type="entry name" value="Rossmann-like_a/b/a_fold"/>
</dbReference>
<evidence type="ECO:0000256" key="5">
    <source>
        <dbReference type="ARBA" id="ARBA00022695"/>
    </source>
</evidence>
<dbReference type="OrthoDB" id="5295945at2"/>
<organism evidence="15 18">
    <name type="scientific">Geobacillus stearothermophilus</name>
    <name type="common">Bacillus stearothermophilus</name>
    <dbReference type="NCBI Taxonomy" id="1422"/>
    <lineage>
        <taxon>Bacteria</taxon>
        <taxon>Bacillati</taxon>
        <taxon>Bacillota</taxon>
        <taxon>Bacilli</taxon>
        <taxon>Bacillales</taxon>
        <taxon>Anoxybacillaceae</taxon>
        <taxon>Geobacillus</taxon>
    </lineage>
</organism>
<comment type="caution">
    <text evidence="15">The sequence shown here is derived from an EMBL/GenBank/DDBJ whole genome shotgun (WGS) entry which is preliminary data.</text>
</comment>
<comment type="pathway">
    <text evidence="2 10">Cofactor biosynthesis; NAD(+) biosynthesis; deamido-NAD(+) from nicotinate D-ribonucleotide: step 1/1.</text>
</comment>
<evidence type="ECO:0000313" key="14">
    <source>
        <dbReference type="EMBL" id="KYD33669.1"/>
    </source>
</evidence>
<dbReference type="RefSeq" id="WP_033014726.1">
    <property type="nucleotide sequence ID" value="NZ_CBCSGJ010000001.1"/>
</dbReference>
<dbReference type="NCBIfam" id="TIGR00482">
    <property type="entry name" value="nicotinate (nicotinamide) nucleotide adenylyltransferase"/>
    <property type="match status" value="1"/>
</dbReference>
<dbReference type="EMBL" id="LQYY01000090">
    <property type="protein sequence ID" value="KYD33669.1"/>
    <property type="molecule type" value="Genomic_DNA"/>
</dbReference>
<dbReference type="GO" id="GO:0005524">
    <property type="term" value="F:ATP binding"/>
    <property type="evidence" value="ECO:0007669"/>
    <property type="project" value="UniProtKB-KW"/>
</dbReference>
<protein>
    <recommendedName>
        <fullName evidence="10">Probable nicotinate-nucleotide adenylyltransferase</fullName>
        <ecNumber evidence="10">2.7.7.18</ecNumber>
    </recommendedName>
    <alternativeName>
        <fullName evidence="10">Deamido-NAD(+) diphosphorylase</fullName>
    </alternativeName>
    <alternativeName>
        <fullName evidence="10">Deamido-NAD(+) pyrophosphorylase</fullName>
    </alternativeName>
    <alternativeName>
        <fullName evidence="10">Nicotinate mononucleotide adenylyltransferase</fullName>
        <shortName evidence="10">NaMN adenylyltransferase</shortName>
    </alternativeName>
</protein>
<proteinExistence type="inferred from homology"/>
<dbReference type="EMBL" id="LUCS01000028">
    <property type="protein sequence ID" value="KAF6510095.1"/>
    <property type="molecule type" value="Genomic_DNA"/>
</dbReference>
<evidence type="ECO:0000256" key="6">
    <source>
        <dbReference type="ARBA" id="ARBA00022741"/>
    </source>
</evidence>
<gene>
    <name evidence="10" type="primary">nadD</name>
    <name evidence="13" type="ORF">B4109_2110</name>
    <name evidence="14" type="ORF">B4114_2215</name>
    <name evidence="15" type="ORF">D9548_03535</name>
    <name evidence="12" type="ORF">GS8_2252</name>
</gene>
<keyword evidence="5 10" id="KW-0548">Nucleotidyltransferase</keyword>
<keyword evidence="7 10" id="KW-0067">ATP-binding</keyword>
<dbReference type="InterPro" id="IPR004821">
    <property type="entry name" value="Cyt_trans-like"/>
</dbReference>
<reference evidence="16 17" key="1">
    <citation type="submission" date="2016-01" db="EMBL/GenBank/DDBJ databases">
        <title>Draft Genome Sequences of Seven Thermophilic Sporeformers Isolated from Foods.</title>
        <authorList>
            <person name="Berendsen E.M."/>
            <person name="Wells-Bennik M.H."/>
            <person name="Krawcyk A.O."/>
            <person name="De Jong A."/>
            <person name="Holsappel S."/>
            <person name="Eijlander R.T."/>
            <person name="Kuipers O.P."/>
        </authorList>
    </citation>
    <scope>NUCLEOTIDE SEQUENCE [LARGE SCALE GENOMIC DNA]</scope>
    <source>
        <strain evidence="13 16">B4109</strain>
        <strain evidence="14 17">B4114</strain>
    </source>
</reference>
<dbReference type="GO" id="GO:0004515">
    <property type="term" value="F:nicotinate-nucleotide adenylyltransferase activity"/>
    <property type="evidence" value="ECO:0007669"/>
    <property type="project" value="UniProtKB-UniRule"/>
</dbReference>
<dbReference type="SUPFAM" id="SSF52374">
    <property type="entry name" value="Nucleotidylyl transferase"/>
    <property type="match status" value="1"/>
</dbReference>
<evidence type="ECO:0000256" key="9">
    <source>
        <dbReference type="ARBA" id="ARBA00048721"/>
    </source>
</evidence>
<name>A0A0K9HP93_GEOSE</name>
<dbReference type="HAMAP" id="MF_00244">
    <property type="entry name" value="NaMN_adenylyltr"/>
    <property type="match status" value="1"/>
</dbReference>
<accession>A0A0K9HP93</accession>
<evidence type="ECO:0000256" key="1">
    <source>
        <dbReference type="ARBA" id="ARBA00002324"/>
    </source>
</evidence>
<dbReference type="GO" id="GO:0009435">
    <property type="term" value="P:NAD+ biosynthetic process"/>
    <property type="evidence" value="ECO:0007669"/>
    <property type="project" value="UniProtKB-UniRule"/>
</dbReference>
<dbReference type="Proteomes" id="UP000075424">
    <property type="component" value="Unassembled WGS sequence"/>
</dbReference>
<keyword evidence="4 10" id="KW-0808">Transferase</keyword>
<keyword evidence="19" id="KW-1185">Reference proteome</keyword>
<keyword evidence="3 10" id="KW-0662">Pyridine nucleotide biosynthesis</keyword>
<evidence type="ECO:0000259" key="11">
    <source>
        <dbReference type="Pfam" id="PF01467"/>
    </source>
</evidence>
<evidence type="ECO:0000313" key="16">
    <source>
        <dbReference type="Proteomes" id="UP000075424"/>
    </source>
</evidence>
<dbReference type="NCBIfam" id="NF000840">
    <property type="entry name" value="PRK00071.1-3"/>
    <property type="match status" value="1"/>
</dbReference>
<evidence type="ECO:0000313" key="12">
    <source>
        <dbReference type="EMBL" id="KAF6510095.1"/>
    </source>
</evidence>
<dbReference type="PATRIC" id="fig|1422.14.peg.2685"/>
<dbReference type="Proteomes" id="UP000266922">
    <property type="component" value="Unassembled WGS sequence"/>
</dbReference>
<dbReference type="CDD" id="cd02165">
    <property type="entry name" value="NMNAT"/>
    <property type="match status" value="1"/>
</dbReference>
<dbReference type="PANTHER" id="PTHR39321">
    <property type="entry name" value="NICOTINATE-NUCLEOTIDE ADENYLYLTRANSFERASE-RELATED"/>
    <property type="match status" value="1"/>
</dbReference>
<evidence type="ECO:0000313" key="15">
    <source>
        <dbReference type="EMBL" id="RLQ14796.1"/>
    </source>
</evidence>
<keyword evidence="8 10" id="KW-0520">NAD</keyword>
<comment type="catalytic activity">
    <reaction evidence="9 10">
        <text>nicotinate beta-D-ribonucleotide + ATP + H(+) = deamido-NAD(+) + diphosphate</text>
        <dbReference type="Rhea" id="RHEA:22860"/>
        <dbReference type="ChEBI" id="CHEBI:15378"/>
        <dbReference type="ChEBI" id="CHEBI:30616"/>
        <dbReference type="ChEBI" id="CHEBI:33019"/>
        <dbReference type="ChEBI" id="CHEBI:57502"/>
        <dbReference type="ChEBI" id="CHEBI:58437"/>
        <dbReference type="EC" id="2.7.7.18"/>
    </reaction>
</comment>
<feature type="domain" description="Cytidyltransferase-like" evidence="11">
    <location>
        <begin position="6"/>
        <end position="162"/>
    </location>
</feature>
<dbReference type="Gene3D" id="3.40.50.620">
    <property type="entry name" value="HUPs"/>
    <property type="match status" value="1"/>
</dbReference>
<dbReference type="EC" id="2.7.7.18" evidence="10"/>
<evidence type="ECO:0000313" key="13">
    <source>
        <dbReference type="EMBL" id="KYD21785.1"/>
    </source>
</evidence>
<dbReference type="EMBL" id="RCTJ01000006">
    <property type="protein sequence ID" value="RLQ14796.1"/>
    <property type="molecule type" value="Genomic_DNA"/>
</dbReference>
<evidence type="ECO:0000256" key="7">
    <source>
        <dbReference type="ARBA" id="ARBA00022840"/>
    </source>
</evidence>
<dbReference type="UniPathway" id="UPA00253">
    <property type="reaction ID" value="UER00332"/>
</dbReference>
<comment type="function">
    <text evidence="1 10">Catalyzes the reversible adenylation of nicotinate mononucleotide (NaMN) to nicotinic acid adenine dinucleotide (NaAD).</text>
</comment>
<evidence type="ECO:0000313" key="17">
    <source>
        <dbReference type="Proteomes" id="UP000075517"/>
    </source>
</evidence>
<comment type="similarity">
    <text evidence="10">Belongs to the NadD family.</text>
</comment>
<evidence type="ECO:0000256" key="8">
    <source>
        <dbReference type="ARBA" id="ARBA00023027"/>
    </source>
</evidence>